<dbReference type="EMBL" id="OV725081">
    <property type="protein sequence ID" value="CAH1401944.1"/>
    <property type="molecule type" value="Genomic_DNA"/>
</dbReference>
<accession>A0A9P0HHM0</accession>
<proteinExistence type="predicted"/>
<reference evidence="1" key="1">
    <citation type="submission" date="2022-01" db="EMBL/GenBank/DDBJ databases">
        <authorList>
            <person name="King R."/>
        </authorList>
    </citation>
    <scope>NUCLEOTIDE SEQUENCE</scope>
</reference>
<sequence length="38" mass="4216">MQTYINIKTVTGKHLTEANTLIGNSQILLLESTGRLQD</sequence>
<dbReference type="Proteomes" id="UP001152798">
    <property type="component" value="Chromosome 5"/>
</dbReference>
<name>A0A9P0HHM0_NEZVI</name>
<evidence type="ECO:0000313" key="1">
    <source>
        <dbReference type="EMBL" id="CAH1401944.1"/>
    </source>
</evidence>
<dbReference type="AlphaFoldDB" id="A0A9P0HHM0"/>
<organism evidence="1 2">
    <name type="scientific">Nezara viridula</name>
    <name type="common">Southern green stink bug</name>
    <name type="synonym">Cimex viridulus</name>
    <dbReference type="NCBI Taxonomy" id="85310"/>
    <lineage>
        <taxon>Eukaryota</taxon>
        <taxon>Metazoa</taxon>
        <taxon>Ecdysozoa</taxon>
        <taxon>Arthropoda</taxon>
        <taxon>Hexapoda</taxon>
        <taxon>Insecta</taxon>
        <taxon>Pterygota</taxon>
        <taxon>Neoptera</taxon>
        <taxon>Paraneoptera</taxon>
        <taxon>Hemiptera</taxon>
        <taxon>Heteroptera</taxon>
        <taxon>Panheteroptera</taxon>
        <taxon>Pentatomomorpha</taxon>
        <taxon>Pentatomoidea</taxon>
        <taxon>Pentatomidae</taxon>
        <taxon>Pentatominae</taxon>
        <taxon>Nezara</taxon>
    </lineage>
</organism>
<evidence type="ECO:0000313" key="2">
    <source>
        <dbReference type="Proteomes" id="UP001152798"/>
    </source>
</evidence>
<keyword evidence="2" id="KW-1185">Reference proteome</keyword>
<gene>
    <name evidence="1" type="ORF">NEZAVI_LOCUS10878</name>
</gene>
<protein>
    <submittedName>
        <fullName evidence="1">Uncharacterized protein</fullName>
    </submittedName>
</protein>